<evidence type="ECO:0000313" key="1">
    <source>
        <dbReference type="EnsemblMetazoa" id="GPPI015232-PA"/>
    </source>
</evidence>
<dbReference type="EMBL" id="JXJN01006914">
    <property type="status" value="NOT_ANNOTATED_CDS"/>
    <property type="molecule type" value="Genomic_DNA"/>
</dbReference>
<dbReference type="EMBL" id="JXJN01006913">
    <property type="status" value="NOT_ANNOTATED_CDS"/>
    <property type="molecule type" value="Genomic_DNA"/>
</dbReference>
<dbReference type="AlphaFoldDB" id="A0A1B0B0Z9"/>
<dbReference type="EnsemblMetazoa" id="GPPI015232-RA">
    <property type="protein sequence ID" value="GPPI015232-PA"/>
    <property type="gene ID" value="GPPI015232"/>
</dbReference>
<dbReference type="VEuPathDB" id="VectorBase:GPPI015232"/>
<organism evidence="1 2">
    <name type="scientific">Glossina palpalis gambiensis</name>
    <dbReference type="NCBI Taxonomy" id="67801"/>
    <lineage>
        <taxon>Eukaryota</taxon>
        <taxon>Metazoa</taxon>
        <taxon>Ecdysozoa</taxon>
        <taxon>Arthropoda</taxon>
        <taxon>Hexapoda</taxon>
        <taxon>Insecta</taxon>
        <taxon>Pterygota</taxon>
        <taxon>Neoptera</taxon>
        <taxon>Endopterygota</taxon>
        <taxon>Diptera</taxon>
        <taxon>Brachycera</taxon>
        <taxon>Muscomorpha</taxon>
        <taxon>Hippoboscoidea</taxon>
        <taxon>Glossinidae</taxon>
        <taxon>Glossina</taxon>
    </lineage>
</organism>
<name>A0A1B0B0Z9_9MUSC</name>
<evidence type="ECO:0000313" key="2">
    <source>
        <dbReference type="Proteomes" id="UP000092460"/>
    </source>
</evidence>
<sequence>MQSKFFTDTSLSIIQTANALPMLDIVCSESSLHGCSPLKYVWLQNCSNKKKHYIASYTIASVLMIRIIWRIIKAETYPEKLIMWKHTPNGRSSLTLLLNLASERQVKDNICISPFLKQE</sequence>
<keyword evidence="2" id="KW-1185">Reference proteome</keyword>
<protein>
    <submittedName>
        <fullName evidence="1">Uncharacterized protein</fullName>
    </submittedName>
</protein>
<dbReference type="Proteomes" id="UP000092460">
    <property type="component" value="Unassembled WGS sequence"/>
</dbReference>
<reference evidence="2" key="1">
    <citation type="submission" date="2015-01" db="EMBL/GenBank/DDBJ databases">
        <authorList>
            <person name="Aksoy S."/>
            <person name="Warren W."/>
            <person name="Wilson R.K."/>
        </authorList>
    </citation>
    <scope>NUCLEOTIDE SEQUENCE [LARGE SCALE GENOMIC DNA]</scope>
    <source>
        <strain evidence="2">IAEA</strain>
    </source>
</reference>
<proteinExistence type="predicted"/>
<reference evidence="1" key="2">
    <citation type="submission" date="2020-05" db="UniProtKB">
        <authorList>
            <consortium name="EnsemblMetazoa"/>
        </authorList>
    </citation>
    <scope>IDENTIFICATION</scope>
    <source>
        <strain evidence="1">IAEA</strain>
    </source>
</reference>
<accession>A0A1B0B0Z9</accession>